<gene>
    <name evidence="12" type="primary">modC</name>
    <name evidence="12" type="ORF">D1Z90_02785</name>
</gene>
<reference evidence="12 13" key="1">
    <citation type="submission" date="2018-09" db="EMBL/GenBank/DDBJ databases">
        <authorList>
            <person name="Wang F."/>
        </authorList>
    </citation>
    <scope>NUCLEOTIDE SEQUENCE [LARGE SCALE GENOMIC DNA]</scope>
    <source>
        <strain evidence="12 13">PLHSC7-2</strain>
    </source>
</reference>
<dbReference type="EC" id="3.6.3.29" evidence="12"/>
<dbReference type="NCBIfam" id="NF008355">
    <property type="entry name" value="PRK11144.1"/>
    <property type="match status" value="1"/>
</dbReference>
<feature type="domain" description="ABC transporter" evidence="10">
    <location>
        <begin position="1"/>
        <end position="229"/>
    </location>
</feature>
<comment type="caution">
    <text evidence="12">The sequence shown here is derived from an EMBL/GenBank/DDBJ whole genome shotgun (WGS) entry which is preliminary data.</text>
</comment>
<keyword evidence="7" id="KW-1278">Translocase</keyword>
<evidence type="ECO:0000256" key="4">
    <source>
        <dbReference type="ARBA" id="ARBA00022519"/>
    </source>
</evidence>
<evidence type="ECO:0000313" key="13">
    <source>
        <dbReference type="Proteomes" id="UP000283255"/>
    </source>
</evidence>
<dbReference type="RefSeq" id="WP_119909225.1">
    <property type="nucleotide sequence ID" value="NZ_QZCH01000002.1"/>
</dbReference>
<dbReference type="InterPro" id="IPR008995">
    <property type="entry name" value="Mo/tungstate-bd_C_term_dom"/>
</dbReference>
<evidence type="ECO:0000256" key="7">
    <source>
        <dbReference type="ARBA" id="ARBA00022967"/>
    </source>
</evidence>
<dbReference type="SMART" id="SM00382">
    <property type="entry name" value="AAA"/>
    <property type="match status" value="1"/>
</dbReference>
<dbReference type="GO" id="GO:0016887">
    <property type="term" value="F:ATP hydrolysis activity"/>
    <property type="evidence" value="ECO:0007669"/>
    <property type="project" value="InterPro"/>
</dbReference>
<dbReference type="InterPro" id="IPR011868">
    <property type="entry name" value="ModC_ABC_ATP-bd"/>
</dbReference>
<organism evidence="12 13">
    <name type="scientific">Motilimonas pumila</name>
    <dbReference type="NCBI Taxonomy" id="2303987"/>
    <lineage>
        <taxon>Bacteria</taxon>
        <taxon>Pseudomonadati</taxon>
        <taxon>Pseudomonadota</taxon>
        <taxon>Gammaproteobacteria</taxon>
        <taxon>Alteromonadales</taxon>
        <taxon>Alteromonadales genera incertae sedis</taxon>
        <taxon>Motilimonas</taxon>
    </lineage>
</organism>
<evidence type="ECO:0000256" key="1">
    <source>
        <dbReference type="ARBA" id="ARBA00022448"/>
    </source>
</evidence>
<dbReference type="SUPFAM" id="SSF50331">
    <property type="entry name" value="MOP-like"/>
    <property type="match status" value="1"/>
</dbReference>
<dbReference type="PROSITE" id="PS51866">
    <property type="entry name" value="MOP"/>
    <property type="match status" value="1"/>
</dbReference>
<evidence type="ECO:0000256" key="8">
    <source>
        <dbReference type="ARBA" id="ARBA00023136"/>
    </source>
</evidence>
<evidence type="ECO:0000256" key="3">
    <source>
        <dbReference type="ARBA" id="ARBA00022505"/>
    </source>
</evidence>
<dbReference type="InterPro" id="IPR003593">
    <property type="entry name" value="AAA+_ATPase"/>
</dbReference>
<dbReference type="FunFam" id="3.40.50.300:FF:000634">
    <property type="entry name" value="Molybdenum import ATP-binding protein ModC"/>
    <property type="match status" value="1"/>
</dbReference>
<dbReference type="InterPro" id="IPR027417">
    <property type="entry name" value="P-loop_NTPase"/>
</dbReference>
<evidence type="ECO:0000259" key="11">
    <source>
        <dbReference type="PROSITE" id="PS51866"/>
    </source>
</evidence>
<keyword evidence="13" id="KW-1185">Reference proteome</keyword>
<dbReference type="PANTHER" id="PTHR43514">
    <property type="entry name" value="ABC TRANSPORTER I FAMILY MEMBER 10"/>
    <property type="match status" value="1"/>
</dbReference>
<reference evidence="12 13" key="2">
    <citation type="submission" date="2019-01" db="EMBL/GenBank/DDBJ databases">
        <title>Motilimonas pumilus sp. nov., isolated from the gut of sea cucumber (Apostichopus japonicus).</title>
        <authorList>
            <person name="Wang F.-Q."/>
            <person name="Ren L.-H."/>
            <person name="Lin Y.-W."/>
            <person name="Sun G.-H."/>
            <person name="Du Z.-J."/>
            <person name="Zhao J.-X."/>
            <person name="Liu X.-J."/>
            <person name="Liu L.-J."/>
        </authorList>
    </citation>
    <scope>NUCLEOTIDE SEQUENCE [LARGE SCALE GENOMIC DNA]</scope>
    <source>
        <strain evidence="12 13">PLHSC7-2</strain>
    </source>
</reference>
<dbReference type="AlphaFoldDB" id="A0A418YIE8"/>
<dbReference type="Pfam" id="PF03459">
    <property type="entry name" value="TOBE"/>
    <property type="match status" value="1"/>
</dbReference>
<name>A0A418YIE8_9GAMM</name>
<dbReference type="Pfam" id="PF00005">
    <property type="entry name" value="ABC_tran"/>
    <property type="match status" value="1"/>
</dbReference>
<proteinExistence type="predicted"/>
<dbReference type="Gene3D" id="2.40.50.100">
    <property type="match status" value="1"/>
</dbReference>
<keyword evidence="12" id="KW-0378">Hydrolase</keyword>
<dbReference type="InterPro" id="IPR004606">
    <property type="entry name" value="Mop_domain"/>
</dbReference>
<evidence type="ECO:0000256" key="6">
    <source>
        <dbReference type="ARBA" id="ARBA00022840"/>
    </source>
</evidence>
<evidence type="ECO:0000256" key="9">
    <source>
        <dbReference type="PROSITE-ProRule" id="PRU01213"/>
    </source>
</evidence>
<dbReference type="GO" id="GO:0015098">
    <property type="term" value="F:molybdate ion transmembrane transporter activity"/>
    <property type="evidence" value="ECO:0007669"/>
    <property type="project" value="InterPro"/>
</dbReference>
<keyword evidence="5" id="KW-0547">Nucleotide-binding</keyword>
<keyword evidence="1" id="KW-0813">Transport</keyword>
<keyword evidence="3 9" id="KW-0500">Molybdenum</keyword>
<dbReference type="NCBIfam" id="TIGR02142">
    <property type="entry name" value="modC_ABC"/>
    <property type="match status" value="1"/>
</dbReference>
<feature type="domain" description="Mop" evidence="11">
    <location>
        <begin position="290"/>
        <end position="356"/>
    </location>
</feature>
<dbReference type="SUPFAM" id="SSF52540">
    <property type="entry name" value="P-loop containing nucleoside triphosphate hydrolases"/>
    <property type="match status" value="1"/>
</dbReference>
<keyword evidence="2" id="KW-1003">Cell membrane</keyword>
<dbReference type="PROSITE" id="PS50893">
    <property type="entry name" value="ABC_TRANSPORTER_2"/>
    <property type="match status" value="1"/>
</dbReference>
<dbReference type="GO" id="GO:0016020">
    <property type="term" value="C:membrane"/>
    <property type="evidence" value="ECO:0007669"/>
    <property type="project" value="InterPro"/>
</dbReference>
<keyword evidence="4" id="KW-0997">Cell inner membrane</keyword>
<sequence>MLSLKISKQLGQCALDFHCDLPGHGVIGVFGVSGSGKTSLINMIAGLITPDSGSITFAGQCFFDGNKGLNLAPERRRIGYVFQDARLFPHYTVQGNLLYGCPKEEQDKLSEVVELLGIAHLLSRFPEQLSGGEKQRVAIGRALLTQPEMLLMDEPLAALDQPRKQELLPYLKRIAKRSQIPILYVTHQQQELLQLVDELLVVSDGQVACQGTLEEVWNSPAMLPWQQAEGVSSLLLAKVMQQDERHGMTPLSLAPECHLWSSEVSLAPEQQVRLKVAAKDVALSRSKPEGTSMRNIVAATITDIEVLAQQQVMVSLNLAEQVIKAQITLWAQQEMKLQVGEQVYALIKGINLQGVAL</sequence>
<dbReference type="InterPro" id="IPR005116">
    <property type="entry name" value="Transp-assoc_OB_typ1"/>
</dbReference>
<evidence type="ECO:0000256" key="2">
    <source>
        <dbReference type="ARBA" id="ARBA00022475"/>
    </source>
</evidence>
<dbReference type="EMBL" id="QZCH01000002">
    <property type="protein sequence ID" value="RJG50423.1"/>
    <property type="molecule type" value="Genomic_DNA"/>
</dbReference>
<accession>A0A418YIE8</accession>
<dbReference type="OrthoDB" id="9802264at2"/>
<evidence type="ECO:0000313" key="12">
    <source>
        <dbReference type="EMBL" id="RJG50423.1"/>
    </source>
</evidence>
<evidence type="ECO:0000259" key="10">
    <source>
        <dbReference type="PROSITE" id="PS50893"/>
    </source>
</evidence>
<dbReference type="PANTHER" id="PTHR43514:SF4">
    <property type="entry name" value="ABC TRANSPORTER I FAMILY MEMBER 10"/>
    <property type="match status" value="1"/>
</dbReference>
<keyword evidence="6 12" id="KW-0067">ATP-binding</keyword>
<dbReference type="Proteomes" id="UP000283255">
    <property type="component" value="Unassembled WGS sequence"/>
</dbReference>
<dbReference type="InterPro" id="IPR003439">
    <property type="entry name" value="ABC_transporter-like_ATP-bd"/>
</dbReference>
<dbReference type="InterPro" id="IPR050334">
    <property type="entry name" value="Molybdenum_import_ModC"/>
</dbReference>
<dbReference type="PROSITE" id="PS00211">
    <property type="entry name" value="ABC_TRANSPORTER_1"/>
    <property type="match status" value="1"/>
</dbReference>
<protein>
    <submittedName>
        <fullName evidence="12">Molybdenum ABC transporter ATP-binding protein ModC</fullName>
        <ecNumber evidence="12">3.6.3.29</ecNumber>
    </submittedName>
</protein>
<dbReference type="Gene3D" id="3.40.50.300">
    <property type="entry name" value="P-loop containing nucleotide triphosphate hydrolases"/>
    <property type="match status" value="1"/>
</dbReference>
<evidence type="ECO:0000256" key="5">
    <source>
        <dbReference type="ARBA" id="ARBA00022741"/>
    </source>
</evidence>
<dbReference type="GO" id="GO:0140359">
    <property type="term" value="F:ABC-type transporter activity"/>
    <property type="evidence" value="ECO:0007669"/>
    <property type="project" value="InterPro"/>
</dbReference>
<dbReference type="InterPro" id="IPR017871">
    <property type="entry name" value="ABC_transporter-like_CS"/>
</dbReference>
<keyword evidence="8" id="KW-0472">Membrane</keyword>
<dbReference type="GO" id="GO:0005524">
    <property type="term" value="F:ATP binding"/>
    <property type="evidence" value="ECO:0007669"/>
    <property type="project" value="UniProtKB-KW"/>
</dbReference>